<dbReference type="Pfam" id="PF25989">
    <property type="entry name" value="YknX_C"/>
    <property type="match status" value="1"/>
</dbReference>
<evidence type="ECO:0000256" key="1">
    <source>
        <dbReference type="ARBA" id="ARBA00009477"/>
    </source>
</evidence>
<proteinExistence type="inferred from homology"/>
<dbReference type="SUPFAM" id="SSF111369">
    <property type="entry name" value="HlyD-like secretion proteins"/>
    <property type="match status" value="1"/>
</dbReference>
<dbReference type="Gene3D" id="1.10.287.470">
    <property type="entry name" value="Helix hairpin bin"/>
    <property type="match status" value="1"/>
</dbReference>
<dbReference type="OrthoDB" id="5502471at2"/>
<dbReference type="InterPro" id="IPR058625">
    <property type="entry name" value="MdtA-like_BSH"/>
</dbReference>
<dbReference type="Pfam" id="PF25917">
    <property type="entry name" value="BSH_RND"/>
    <property type="match status" value="1"/>
</dbReference>
<gene>
    <name evidence="6" type="ORF">F7Q92_05390</name>
</gene>
<evidence type="ECO:0000259" key="5">
    <source>
        <dbReference type="Pfam" id="PF25989"/>
    </source>
</evidence>
<dbReference type="InterPro" id="IPR006143">
    <property type="entry name" value="RND_pump_MFP"/>
</dbReference>
<name>A0A643FFM8_IDEDE</name>
<dbReference type="Pfam" id="PF25954">
    <property type="entry name" value="Beta-barrel_RND_2"/>
    <property type="match status" value="1"/>
</dbReference>
<feature type="domain" description="Multidrug resistance protein MdtA-like barrel-sandwich hybrid" evidence="3">
    <location>
        <begin position="71"/>
        <end position="212"/>
    </location>
</feature>
<dbReference type="GO" id="GO:1990281">
    <property type="term" value="C:efflux pump complex"/>
    <property type="evidence" value="ECO:0007669"/>
    <property type="project" value="TreeGrafter"/>
</dbReference>
<dbReference type="Gene3D" id="2.40.50.100">
    <property type="match status" value="1"/>
</dbReference>
<feature type="domain" description="CusB-like beta-barrel" evidence="4">
    <location>
        <begin position="226"/>
        <end position="289"/>
    </location>
</feature>
<dbReference type="Gene3D" id="2.40.420.20">
    <property type="match status" value="1"/>
</dbReference>
<dbReference type="InterPro" id="IPR058792">
    <property type="entry name" value="Beta-barrel_RND_2"/>
</dbReference>
<feature type="domain" description="YknX-like C-terminal permuted SH3-like" evidence="5">
    <location>
        <begin position="297"/>
        <end position="363"/>
    </location>
</feature>
<dbReference type="EMBL" id="VZPB01000008">
    <property type="protein sequence ID" value="KAB0584136.1"/>
    <property type="molecule type" value="Genomic_DNA"/>
</dbReference>
<dbReference type="GO" id="GO:0015562">
    <property type="term" value="F:efflux transmembrane transporter activity"/>
    <property type="evidence" value="ECO:0007669"/>
    <property type="project" value="TreeGrafter"/>
</dbReference>
<comment type="caution">
    <text evidence="6">The sequence shown here is derived from an EMBL/GenBank/DDBJ whole genome shotgun (WGS) entry which is preliminary data.</text>
</comment>
<evidence type="ECO:0000256" key="2">
    <source>
        <dbReference type="SAM" id="Coils"/>
    </source>
</evidence>
<keyword evidence="7" id="KW-1185">Reference proteome</keyword>
<dbReference type="PANTHER" id="PTHR30469:SF15">
    <property type="entry name" value="HLYD FAMILY OF SECRETION PROTEINS"/>
    <property type="match status" value="1"/>
</dbReference>
<dbReference type="Gene3D" id="2.40.30.170">
    <property type="match status" value="1"/>
</dbReference>
<dbReference type="PANTHER" id="PTHR30469">
    <property type="entry name" value="MULTIDRUG RESISTANCE PROTEIN MDTA"/>
    <property type="match status" value="1"/>
</dbReference>
<accession>A0A643FFM8</accession>
<protein>
    <submittedName>
        <fullName evidence="6">Efflux RND transporter periplasmic adaptor subunit</fullName>
    </submittedName>
</protein>
<organism evidence="6 7">
    <name type="scientific">Ideonella dechloratans</name>
    <dbReference type="NCBI Taxonomy" id="36863"/>
    <lineage>
        <taxon>Bacteria</taxon>
        <taxon>Pseudomonadati</taxon>
        <taxon>Pseudomonadota</taxon>
        <taxon>Betaproteobacteria</taxon>
        <taxon>Burkholderiales</taxon>
        <taxon>Sphaerotilaceae</taxon>
        <taxon>Ideonella</taxon>
    </lineage>
</organism>
<dbReference type="Proteomes" id="UP000430120">
    <property type="component" value="Unassembled WGS sequence"/>
</dbReference>
<feature type="coiled-coil region" evidence="2">
    <location>
        <begin position="104"/>
        <end position="176"/>
    </location>
</feature>
<evidence type="ECO:0000259" key="3">
    <source>
        <dbReference type="Pfam" id="PF25917"/>
    </source>
</evidence>
<dbReference type="AlphaFoldDB" id="A0A643FFM8"/>
<comment type="similarity">
    <text evidence="1">Belongs to the membrane fusion protein (MFP) (TC 8.A.1) family.</text>
</comment>
<sequence>MRQRRWIGGVAALVVLAVLVGVVVARKSGQPKDDKPKEATLVFTTQEVVQPQSMALPGKVTFSGPLVAPSTVTVRAKAAGTLVSLRVDEGSRVTVGESLGVIDLAELNARLNEKTAQAEAAKALLAQAQRSHDSNLGLAEQKFISPIALENSRASLESAKAQYNAALAQVETARIQLREAALVAPISGIVSKRHALPGEKVAAEQELLTIVDLRKLEMAGSVGTHEVGQLRPGMPVQLQVEGVDTPIEAHLARIAPAAEVGTRSIGVTVTLDNPKELLRAGQFATASVTLPEGAPRLTVPVTALSSSSGQDYVWTLEQGKLLRRTVTTGRRDATRGLVEITDGLAAGSQVLAARFDNLREGQEARIQNATQAASAASGPAKTL</sequence>
<dbReference type="NCBIfam" id="TIGR01730">
    <property type="entry name" value="RND_mfp"/>
    <property type="match status" value="1"/>
</dbReference>
<dbReference type="InterPro" id="IPR058637">
    <property type="entry name" value="YknX-like_C"/>
</dbReference>
<keyword evidence="2" id="KW-0175">Coiled coil</keyword>
<evidence type="ECO:0000313" key="7">
    <source>
        <dbReference type="Proteomes" id="UP000430120"/>
    </source>
</evidence>
<evidence type="ECO:0000313" key="6">
    <source>
        <dbReference type="EMBL" id="KAB0584136.1"/>
    </source>
</evidence>
<reference evidence="6 7" key="1">
    <citation type="submission" date="2019-09" db="EMBL/GenBank/DDBJ databases">
        <title>Draft genome sequences of 48 bacterial type strains from the CCUG.</title>
        <authorList>
            <person name="Tunovic T."/>
            <person name="Pineiro-Iglesias B."/>
            <person name="Unosson C."/>
            <person name="Inganas E."/>
            <person name="Ohlen M."/>
            <person name="Cardew S."/>
            <person name="Jensie-Markopoulos S."/>
            <person name="Salva-Serra F."/>
            <person name="Jaen-Luchoro D."/>
            <person name="Karlsson R."/>
            <person name="Svensson-Stadler L."/>
            <person name="Chun J."/>
            <person name="Moore E."/>
        </authorList>
    </citation>
    <scope>NUCLEOTIDE SEQUENCE [LARGE SCALE GENOMIC DNA]</scope>
    <source>
        <strain evidence="6 7">CCUG 30977</strain>
    </source>
</reference>
<evidence type="ECO:0000259" key="4">
    <source>
        <dbReference type="Pfam" id="PF25954"/>
    </source>
</evidence>
<dbReference type="RefSeq" id="WP_151123158.1">
    <property type="nucleotide sequence ID" value="NZ_CP088081.1"/>
</dbReference>